<dbReference type="EMBL" id="CP058579">
    <property type="protein sequence ID" value="QLG62657.1"/>
    <property type="molecule type" value="Genomic_DNA"/>
</dbReference>
<proteinExistence type="predicted"/>
<name>A0A7D5QAT2_9EURY</name>
<dbReference type="GeneID" id="56038463"/>
<evidence type="ECO:0000313" key="1">
    <source>
        <dbReference type="EMBL" id="QLG62657.1"/>
    </source>
</evidence>
<dbReference type="OrthoDB" id="269729at2157"/>
<keyword evidence="2" id="KW-1185">Reference proteome</keyword>
<gene>
    <name evidence="1" type="ORF">HUG12_13350</name>
</gene>
<dbReference type="AlphaFoldDB" id="A0A7D5QAT2"/>
<protein>
    <recommendedName>
        <fullName evidence="3">CHAT domain-containing protein</fullName>
    </recommendedName>
</protein>
<reference evidence="1 2" key="1">
    <citation type="submission" date="2020-06" db="EMBL/GenBank/DDBJ databases">
        <title>NJ-3-1, isolated from saline soil.</title>
        <authorList>
            <person name="Cui H.L."/>
            <person name="Shi X."/>
        </authorList>
    </citation>
    <scope>NUCLEOTIDE SEQUENCE [LARGE SCALE GENOMIC DNA]</scope>
    <source>
        <strain evidence="1 2">NJ-3-1</strain>
    </source>
</reference>
<evidence type="ECO:0008006" key="3">
    <source>
        <dbReference type="Google" id="ProtNLM"/>
    </source>
</evidence>
<evidence type="ECO:0000313" key="2">
    <source>
        <dbReference type="Proteomes" id="UP000509626"/>
    </source>
</evidence>
<organism evidence="1 2">
    <name type="scientific">Halorarum salinum</name>
    <dbReference type="NCBI Taxonomy" id="2743089"/>
    <lineage>
        <taxon>Archaea</taxon>
        <taxon>Methanobacteriati</taxon>
        <taxon>Methanobacteriota</taxon>
        <taxon>Stenosarchaea group</taxon>
        <taxon>Halobacteria</taxon>
        <taxon>Halobacteriales</taxon>
        <taxon>Haloferacaceae</taxon>
        <taxon>Halorarum</taxon>
    </lineage>
</organism>
<dbReference type="Proteomes" id="UP000509626">
    <property type="component" value="Chromosome"/>
</dbReference>
<dbReference type="RefSeq" id="WP_179269242.1">
    <property type="nucleotide sequence ID" value="NZ_CP058579.1"/>
</dbReference>
<dbReference type="KEGG" id="halu:HUG12_13350"/>
<sequence>MQVETTDDGIRAVDAAKTSLTVRTDGWIPDSDGPSLQSGLTALGVDDSRIPDAVVSGRTRSLTFPPYHATVRTLDGDESATIGSQPDALDVADGRHVLSVDGGIRALVRFDGSAVVSQADYERLTVEFPVPTAVTVGFDARVGGGPGTITVPETPEGVATALSFLSAGYRTTTPDRSFPTMRGPGPGVSFDESVSVPASIRDRRQPTEIEVLLPRELPYLVTAAPLVSYLGAEVVVEPGAMPALRTPGLRHEFPELPLFQRDAAALLRRVFLCDCLVRGAGPHGERIDGAERLDALGIDAGTVYELPLPDRVERYVNAPFEAVSSALPEWHLSMYVEPTYEHVRTLPRVLEGLPFVFLPDAEELADTEWLDRSLRDFYRSGSREVASIDLVQPNLGPGDTHGWLADGVPIDVFKTLPEAYENRTKYLDAAGEPISVVAILNDGAMRDEYDDAAERYRERAADLNIDIEIRERLTVDELAAAFEERTDLLHYIGHCETDGLRCADGNLSVSSIRESNAQTFFLNACGSYYEGEELVRKGSVAGGVTFNEVLDSQAATVGTTFARLMTLGYCIERALDVARRRIMTGKDYAVVGDGTHVLTQSDTLVPPTAELRGDRGDEEFLVTYTVDGPRLPGATHHCHLRDDQGYSLLRTTERYTLSEAELREFLAYSENPIVYDGDLRWRGEVADLLFD</sequence>
<accession>A0A7D5QAT2</accession>